<evidence type="ECO:0000256" key="7">
    <source>
        <dbReference type="SAM" id="Phobius"/>
    </source>
</evidence>
<dbReference type="AlphaFoldDB" id="A0A9P4W5I3"/>
<organism evidence="9 10">
    <name type="scientific">Curvularia kusanoi</name>
    <name type="common">Cochliobolus kusanoi</name>
    <dbReference type="NCBI Taxonomy" id="90978"/>
    <lineage>
        <taxon>Eukaryota</taxon>
        <taxon>Fungi</taxon>
        <taxon>Dikarya</taxon>
        <taxon>Ascomycota</taxon>
        <taxon>Pezizomycotina</taxon>
        <taxon>Dothideomycetes</taxon>
        <taxon>Pleosporomycetidae</taxon>
        <taxon>Pleosporales</taxon>
        <taxon>Pleosporineae</taxon>
        <taxon>Pleosporaceae</taxon>
        <taxon>Curvularia</taxon>
    </lineage>
</organism>
<name>A0A9P4W5I3_CURKU</name>
<keyword evidence="4 7" id="KW-0472">Membrane</keyword>
<keyword evidence="2 7" id="KW-0812">Transmembrane</keyword>
<protein>
    <recommendedName>
        <fullName evidence="8">Rhodopsin domain-containing protein</fullName>
    </recommendedName>
</protein>
<comment type="similarity">
    <text evidence="5">Belongs to the SAT4 family.</text>
</comment>
<evidence type="ECO:0000259" key="8">
    <source>
        <dbReference type="Pfam" id="PF20684"/>
    </source>
</evidence>
<evidence type="ECO:0000256" key="4">
    <source>
        <dbReference type="ARBA" id="ARBA00023136"/>
    </source>
</evidence>
<sequence>MLLAIPTSIFPLACLNLGLGLHVWDQKPEWHTHYAKLGFASDIFFPIACSLTKISQCISYLRLYPSRANEVFCHVMIGFITTYTVACICISLLECRPIRAHWGPGPGLGCMDIRVTLAVMAALNSASDLSIYLRPVKPLLALHMPTKQRLGLLLLLSVGLLPCIAGLLRLYYLIALSNDIDEQWHAGITWALMMLEMNLGIVSICLFSVRPILATLLLRFIARLSSPKPAPPPPILSVPDHAPAPQQRQTRSPSARPSLLSLPLPLLSFPLTILPHSSQPTTETFESLWTPEGSGSNFAMASSDRKKRAKLSPPGVITVDTEFLVREEITPLASPVSELNRRLQSPEGGMGVWDEVCLKEWGE</sequence>
<evidence type="ECO:0000256" key="3">
    <source>
        <dbReference type="ARBA" id="ARBA00022989"/>
    </source>
</evidence>
<evidence type="ECO:0000313" key="10">
    <source>
        <dbReference type="Proteomes" id="UP000801428"/>
    </source>
</evidence>
<proteinExistence type="inferred from homology"/>
<dbReference type="OrthoDB" id="5401779at2759"/>
<dbReference type="InterPro" id="IPR052337">
    <property type="entry name" value="SAT4-like"/>
</dbReference>
<evidence type="ECO:0000256" key="2">
    <source>
        <dbReference type="ARBA" id="ARBA00022692"/>
    </source>
</evidence>
<comment type="subcellular location">
    <subcellularLocation>
        <location evidence="1">Membrane</location>
        <topology evidence="1">Multi-pass membrane protein</topology>
    </subcellularLocation>
</comment>
<dbReference type="Proteomes" id="UP000801428">
    <property type="component" value="Unassembled WGS sequence"/>
</dbReference>
<feature type="transmembrane region" description="Helical" evidence="7">
    <location>
        <begin position="153"/>
        <end position="174"/>
    </location>
</feature>
<dbReference type="InterPro" id="IPR049326">
    <property type="entry name" value="Rhodopsin_dom_fungi"/>
</dbReference>
<keyword evidence="10" id="KW-1185">Reference proteome</keyword>
<feature type="region of interest" description="Disordered" evidence="6">
    <location>
        <begin position="232"/>
        <end position="257"/>
    </location>
</feature>
<evidence type="ECO:0000256" key="5">
    <source>
        <dbReference type="ARBA" id="ARBA00038359"/>
    </source>
</evidence>
<dbReference type="EMBL" id="SWKU01000015">
    <property type="protein sequence ID" value="KAF3000230.1"/>
    <property type="molecule type" value="Genomic_DNA"/>
</dbReference>
<gene>
    <name evidence="9" type="ORF">E8E13_007476</name>
</gene>
<reference evidence="9" key="1">
    <citation type="submission" date="2019-04" db="EMBL/GenBank/DDBJ databases">
        <title>Sequencing of skin fungus with MAO and IRED activity.</title>
        <authorList>
            <person name="Marsaioli A.J."/>
            <person name="Bonatto J.M.C."/>
            <person name="Reis Junior O."/>
        </authorList>
    </citation>
    <scope>NUCLEOTIDE SEQUENCE</scope>
    <source>
        <strain evidence="9">30M1</strain>
    </source>
</reference>
<dbReference type="GO" id="GO:0016020">
    <property type="term" value="C:membrane"/>
    <property type="evidence" value="ECO:0007669"/>
    <property type="project" value="UniProtKB-SubCell"/>
</dbReference>
<feature type="transmembrane region" description="Helical" evidence="7">
    <location>
        <begin position="71"/>
        <end position="93"/>
    </location>
</feature>
<accession>A0A9P4W5I3</accession>
<dbReference type="PANTHER" id="PTHR33048">
    <property type="entry name" value="PTH11-LIKE INTEGRAL MEMBRANE PROTEIN (AFU_ORTHOLOGUE AFUA_5G11245)"/>
    <property type="match status" value="1"/>
</dbReference>
<comment type="caution">
    <text evidence="9">The sequence shown here is derived from an EMBL/GenBank/DDBJ whole genome shotgun (WGS) entry which is preliminary data.</text>
</comment>
<evidence type="ECO:0000256" key="6">
    <source>
        <dbReference type="SAM" id="MobiDB-lite"/>
    </source>
</evidence>
<keyword evidence="3 7" id="KW-1133">Transmembrane helix</keyword>
<evidence type="ECO:0000313" key="9">
    <source>
        <dbReference type="EMBL" id="KAF3000230.1"/>
    </source>
</evidence>
<dbReference type="Pfam" id="PF20684">
    <property type="entry name" value="Fung_rhodopsin"/>
    <property type="match status" value="1"/>
</dbReference>
<dbReference type="PANTHER" id="PTHR33048:SF129">
    <property type="entry name" value="INTEGRAL MEMBRANE PROTEIN-RELATED"/>
    <property type="match status" value="1"/>
</dbReference>
<evidence type="ECO:0000256" key="1">
    <source>
        <dbReference type="ARBA" id="ARBA00004141"/>
    </source>
</evidence>
<feature type="domain" description="Rhodopsin" evidence="8">
    <location>
        <begin position="2"/>
        <end position="214"/>
    </location>
</feature>